<evidence type="ECO:0000313" key="1">
    <source>
        <dbReference type="EMBL" id="KAL0293842.1"/>
    </source>
</evidence>
<dbReference type="EMBL" id="JACGWJ010000266">
    <property type="protein sequence ID" value="KAL0293842.1"/>
    <property type="molecule type" value="Genomic_DNA"/>
</dbReference>
<dbReference type="AlphaFoldDB" id="A0AAW2JHZ2"/>
<reference evidence="1" key="2">
    <citation type="journal article" date="2024" name="Plant">
        <title>Genomic evolution and insights into agronomic trait innovations of Sesamum species.</title>
        <authorList>
            <person name="Miao H."/>
            <person name="Wang L."/>
            <person name="Qu L."/>
            <person name="Liu H."/>
            <person name="Sun Y."/>
            <person name="Le M."/>
            <person name="Wang Q."/>
            <person name="Wei S."/>
            <person name="Zheng Y."/>
            <person name="Lin W."/>
            <person name="Duan Y."/>
            <person name="Cao H."/>
            <person name="Xiong S."/>
            <person name="Wang X."/>
            <person name="Wei L."/>
            <person name="Li C."/>
            <person name="Ma Q."/>
            <person name="Ju M."/>
            <person name="Zhao R."/>
            <person name="Li G."/>
            <person name="Mu C."/>
            <person name="Tian Q."/>
            <person name="Mei H."/>
            <person name="Zhang T."/>
            <person name="Gao T."/>
            <person name="Zhang H."/>
        </authorList>
    </citation>
    <scope>NUCLEOTIDE SEQUENCE</scope>
    <source>
        <strain evidence="1">G02</strain>
    </source>
</reference>
<name>A0AAW2JHZ2_SESRA</name>
<proteinExistence type="predicted"/>
<organism evidence="1">
    <name type="scientific">Sesamum radiatum</name>
    <name type="common">Black benniseed</name>
    <dbReference type="NCBI Taxonomy" id="300843"/>
    <lineage>
        <taxon>Eukaryota</taxon>
        <taxon>Viridiplantae</taxon>
        <taxon>Streptophyta</taxon>
        <taxon>Embryophyta</taxon>
        <taxon>Tracheophyta</taxon>
        <taxon>Spermatophyta</taxon>
        <taxon>Magnoliopsida</taxon>
        <taxon>eudicotyledons</taxon>
        <taxon>Gunneridae</taxon>
        <taxon>Pentapetalae</taxon>
        <taxon>asterids</taxon>
        <taxon>lamiids</taxon>
        <taxon>Lamiales</taxon>
        <taxon>Pedaliaceae</taxon>
        <taxon>Sesamum</taxon>
    </lineage>
</organism>
<accession>A0AAW2JHZ2</accession>
<reference evidence="1" key="1">
    <citation type="submission" date="2020-06" db="EMBL/GenBank/DDBJ databases">
        <authorList>
            <person name="Li T."/>
            <person name="Hu X."/>
            <person name="Zhang T."/>
            <person name="Song X."/>
            <person name="Zhang H."/>
            <person name="Dai N."/>
            <person name="Sheng W."/>
            <person name="Hou X."/>
            <person name="Wei L."/>
        </authorList>
    </citation>
    <scope>NUCLEOTIDE SEQUENCE</scope>
    <source>
        <strain evidence="1">G02</strain>
        <tissue evidence="1">Leaf</tissue>
    </source>
</reference>
<comment type="caution">
    <text evidence="1">The sequence shown here is derived from an EMBL/GenBank/DDBJ whole genome shotgun (WGS) entry which is preliminary data.</text>
</comment>
<protein>
    <submittedName>
        <fullName evidence="1">Uncharacterized protein</fullName>
    </submittedName>
</protein>
<sequence length="71" mass="6915">MGFSSSIQNCGIYGGSHRGGALALSGTAGGAATVGTRNVTASAKTFTSPGLGPHSALTDGILDGGWVECCR</sequence>
<gene>
    <name evidence="1" type="ORF">Sradi_6917300</name>
</gene>